<reference evidence="7" key="1">
    <citation type="submission" date="2018-05" db="EMBL/GenBank/DDBJ databases">
        <title>Draft genome of Mucuna pruriens seed.</title>
        <authorList>
            <person name="Nnadi N.E."/>
            <person name="Vos R."/>
            <person name="Hasami M.H."/>
            <person name="Devisetty U.K."/>
            <person name="Aguiy J.C."/>
        </authorList>
    </citation>
    <scope>NUCLEOTIDE SEQUENCE [LARGE SCALE GENOMIC DNA]</scope>
    <source>
        <strain evidence="7">JCA_2017</strain>
    </source>
</reference>
<evidence type="ECO:0000313" key="8">
    <source>
        <dbReference type="Proteomes" id="UP000257109"/>
    </source>
</evidence>
<keyword evidence="8" id="KW-1185">Reference proteome</keyword>
<dbReference type="GO" id="GO:0000160">
    <property type="term" value="P:phosphorelay signal transduction system"/>
    <property type="evidence" value="ECO:0007669"/>
    <property type="project" value="UniProtKB-KW"/>
</dbReference>
<evidence type="ECO:0000256" key="3">
    <source>
        <dbReference type="ARBA" id="ARBA00023163"/>
    </source>
</evidence>
<dbReference type="SUPFAM" id="SSF52172">
    <property type="entry name" value="CheY-like"/>
    <property type="match status" value="1"/>
</dbReference>
<dbReference type="EMBL" id="QJKJ01001826">
    <property type="protein sequence ID" value="RDY05711.1"/>
    <property type="molecule type" value="Genomic_DNA"/>
</dbReference>
<feature type="domain" description="Response regulatory" evidence="6">
    <location>
        <begin position="41"/>
        <end position="156"/>
    </location>
</feature>
<evidence type="ECO:0000313" key="7">
    <source>
        <dbReference type="EMBL" id="RDY05711.1"/>
    </source>
</evidence>
<dbReference type="STRING" id="157652.A0A371HSD6"/>
<protein>
    <submittedName>
        <fullName evidence="7">Two-component response regulator ORR26</fullName>
    </submittedName>
</protein>
<proteinExistence type="predicted"/>
<feature type="non-terminal residue" evidence="7">
    <location>
        <position position="1"/>
    </location>
</feature>
<evidence type="ECO:0000259" key="6">
    <source>
        <dbReference type="PROSITE" id="PS50110"/>
    </source>
</evidence>
<dbReference type="InterPro" id="IPR011006">
    <property type="entry name" value="CheY-like_superfamily"/>
</dbReference>
<dbReference type="SMART" id="SM00448">
    <property type="entry name" value="REC"/>
    <property type="match status" value="1"/>
</dbReference>
<keyword evidence="5" id="KW-0175">Coiled coil</keyword>
<keyword evidence="4" id="KW-0597">Phosphoprotein</keyword>
<dbReference type="InterPro" id="IPR001789">
    <property type="entry name" value="Sig_transdc_resp-reg_receiver"/>
</dbReference>
<comment type="caution">
    <text evidence="7">The sequence shown here is derived from an EMBL/GenBank/DDBJ whole genome shotgun (WGS) entry which is preliminary data.</text>
</comment>
<evidence type="ECO:0000256" key="4">
    <source>
        <dbReference type="PROSITE-ProRule" id="PRU00169"/>
    </source>
</evidence>
<keyword evidence="3" id="KW-0804">Transcription</keyword>
<dbReference type="OrthoDB" id="1420446at2759"/>
<dbReference type="PROSITE" id="PS50110">
    <property type="entry name" value="RESPONSE_REGULATORY"/>
    <property type="match status" value="1"/>
</dbReference>
<dbReference type="CDD" id="cd17584">
    <property type="entry name" value="REC_typeB_ARR-like"/>
    <property type="match status" value="1"/>
</dbReference>
<accession>A0A371HSD6</accession>
<evidence type="ECO:0000256" key="5">
    <source>
        <dbReference type="SAM" id="Coils"/>
    </source>
</evidence>
<name>A0A371HSD6_MUCPR</name>
<feature type="modified residue" description="4-aspartylphosphate" evidence="4">
    <location>
        <position position="92"/>
    </location>
</feature>
<organism evidence="7 8">
    <name type="scientific">Mucuna pruriens</name>
    <name type="common">Velvet bean</name>
    <name type="synonym">Dolichos pruriens</name>
    <dbReference type="NCBI Taxonomy" id="157652"/>
    <lineage>
        <taxon>Eukaryota</taxon>
        <taxon>Viridiplantae</taxon>
        <taxon>Streptophyta</taxon>
        <taxon>Embryophyta</taxon>
        <taxon>Tracheophyta</taxon>
        <taxon>Spermatophyta</taxon>
        <taxon>Magnoliopsida</taxon>
        <taxon>eudicotyledons</taxon>
        <taxon>Gunneridae</taxon>
        <taxon>Pentapetalae</taxon>
        <taxon>rosids</taxon>
        <taxon>fabids</taxon>
        <taxon>Fabales</taxon>
        <taxon>Fabaceae</taxon>
        <taxon>Papilionoideae</taxon>
        <taxon>50 kb inversion clade</taxon>
        <taxon>NPAAA clade</taxon>
        <taxon>indigoferoid/millettioid clade</taxon>
        <taxon>Phaseoleae</taxon>
        <taxon>Mucuna</taxon>
    </lineage>
</organism>
<dbReference type="Pfam" id="PF00072">
    <property type="entry name" value="Response_reg"/>
    <property type="match status" value="1"/>
</dbReference>
<evidence type="ECO:0000256" key="1">
    <source>
        <dbReference type="ARBA" id="ARBA00023012"/>
    </source>
</evidence>
<dbReference type="InterPro" id="IPR045279">
    <property type="entry name" value="ARR-like"/>
</dbReference>
<dbReference type="AlphaFoldDB" id="A0A371HSD6"/>
<dbReference type="PANTHER" id="PTHR43874">
    <property type="entry name" value="TWO-COMPONENT RESPONSE REGULATOR"/>
    <property type="match status" value="1"/>
</dbReference>
<evidence type="ECO:0000256" key="2">
    <source>
        <dbReference type="ARBA" id="ARBA00023015"/>
    </source>
</evidence>
<dbReference type="Gene3D" id="1.10.10.60">
    <property type="entry name" value="Homeodomain-like"/>
    <property type="match status" value="1"/>
</dbReference>
<dbReference type="Gene3D" id="3.40.50.2300">
    <property type="match status" value="1"/>
</dbReference>
<dbReference type="PANTHER" id="PTHR43874:SF58">
    <property type="entry name" value="TWO-COMPONENT RESPONSE REGULATOR-LIKE APRR8-RELATED"/>
    <property type="match status" value="1"/>
</dbReference>
<gene>
    <name evidence="7" type="primary">RR26</name>
    <name evidence="7" type="ORF">CR513_10425</name>
</gene>
<sequence length="502" mass="56749">MAAIPLSAIVYTLYYTLPEMDSVKFQPVDLSKSICPVPGIKVLVVDSNLTFLESVSKMLRNLGYEVVTASLASDALSIVEEKKNELNLVFVDVHLPDMEINALIEKIREISDLPYFLMTADENLFNTSIEQCNGSKWFFKKPIMISDLSGLWKFATRRREEGRIAASEDVRGFGQLQSGENIVNNSGEGQPLINTGEQILQSAKRKVQEHKIEEEQSESLVLKRKRLSWTDDSRTEFLGAVELAGTNEAPPNQVRPLWNVPEITRDNDADYLQRLHQPLEQANPIQQHSNVHSSDMNLGSQHLSQTVNDIGERIRSRNNQIYICYCMYLRSLCNTVSAHSIPSSSGQIPTLGQSQMFLPWELLDVAYYTPGSGEFVSNAEISQVDGKVFSEDSCVYCGDDLADQSEMDFSTLLANDMCQEFPQLLPVPLLPSDENEKEKEHGNFGALAGQVDEIFYPPNGLQQFSDEDLMIWLSRLFPRYEYARMFMNIYDVSNENHFHLTA</sequence>
<keyword evidence="1" id="KW-0902">Two-component regulatory system</keyword>
<dbReference type="Proteomes" id="UP000257109">
    <property type="component" value="Unassembled WGS sequence"/>
</dbReference>
<dbReference type="GO" id="GO:0009736">
    <property type="term" value="P:cytokinin-activated signaling pathway"/>
    <property type="evidence" value="ECO:0007669"/>
    <property type="project" value="InterPro"/>
</dbReference>
<keyword evidence="2" id="KW-0805">Transcription regulation</keyword>
<feature type="coiled-coil region" evidence="5">
    <location>
        <begin position="193"/>
        <end position="220"/>
    </location>
</feature>